<dbReference type="AlphaFoldDB" id="A0A210QUI1"/>
<dbReference type="Proteomes" id="UP000242188">
    <property type="component" value="Unassembled WGS sequence"/>
</dbReference>
<dbReference type="OrthoDB" id="9977517at2759"/>
<accession>A0A210QUI1</accession>
<dbReference type="PANTHER" id="PTHR39369">
    <property type="entry name" value="LIN-24 (TWENTY-FOUR) LIKE"/>
    <property type="match status" value="1"/>
</dbReference>
<dbReference type="PANTHER" id="PTHR39369:SF6">
    <property type="entry name" value="LIN-24 (TWENTY-FOUR) LIKE"/>
    <property type="match status" value="1"/>
</dbReference>
<proteinExistence type="predicted"/>
<dbReference type="SUPFAM" id="SSF56973">
    <property type="entry name" value="Aerolisin/ETX pore-forming domain"/>
    <property type="match status" value="1"/>
</dbReference>
<sequence>MANIADIEEIVQTWAWTAFQKTRSKDVSKLKLEDVKLDVNWSRVRFFRSEPEFSDGQMVELPNSQIVFTSTFINNTEQDQEHSFKTERTTTSVSTVTVSKGYSKGFNLELKLALPEEVAAVTAGFGREVNMDNTEESAHEESITWAVDSTVKVPRKTTTTAEMVVKEKQFNSNYRMPVKIRGTVIVAVLNLKDNNSFVQSVEGDFSVIMGDELKRARSGYQVENKTVTFLVEGSCKFRFGVEQRVQLKEKPTED</sequence>
<dbReference type="STRING" id="6573.A0A210QUI1"/>
<dbReference type="Gene3D" id="2.170.15.10">
    <property type="entry name" value="Proaerolysin, chain A, domain 3"/>
    <property type="match status" value="1"/>
</dbReference>
<organism evidence="1 2">
    <name type="scientific">Mizuhopecten yessoensis</name>
    <name type="common">Japanese scallop</name>
    <name type="synonym">Patinopecten yessoensis</name>
    <dbReference type="NCBI Taxonomy" id="6573"/>
    <lineage>
        <taxon>Eukaryota</taxon>
        <taxon>Metazoa</taxon>
        <taxon>Spiralia</taxon>
        <taxon>Lophotrochozoa</taxon>
        <taxon>Mollusca</taxon>
        <taxon>Bivalvia</taxon>
        <taxon>Autobranchia</taxon>
        <taxon>Pteriomorphia</taxon>
        <taxon>Pectinida</taxon>
        <taxon>Pectinoidea</taxon>
        <taxon>Pectinidae</taxon>
        <taxon>Mizuhopecten</taxon>
    </lineage>
</organism>
<dbReference type="CDD" id="cd20237">
    <property type="entry name" value="PFM_LIN24-like"/>
    <property type="match status" value="1"/>
</dbReference>
<evidence type="ECO:0000313" key="2">
    <source>
        <dbReference type="Proteomes" id="UP000242188"/>
    </source>
</evidence>
<dbReference type="Pfam" id="PF03318">
    <property type="entry name" value="ETX_MTX2"/>
    <property type="match status" value="1"/>
</dbReference>
<dbReference type="EMBL" id="NEDP02001812">
    <property type="protein sequence ID" value="OWF52400.1"/>
    <property type="molecule type" value="Genomic_DNA"/>
</dbReference>
<reference evidence="1 2" key="1">
    <citation type="journal article" date="2017" name="Nat. Ecol. Evol.">
        <title>Scallop genome provides insights into evolution of bilaterian karyotype and development.</title>
        <authorList>
            <person name="Wang S."/>
            <person name="Zhang J."/>
            <person name="Jiao W."/>
            <person name="Li J."/>
            <person name="Xun X."/>
            <person name="Sun Y."/>
            <person name="Guo X."/>
            <person name="Huan P."/>
            <person name="Dong B."/>
            <person name="Zhang L."/>
            <person name="Hu X."/>
            <person name="Sun X."/>
            <person name="Wang J."/>
            <person name="Zhao C."/>
            <person name="Wang Y."/>
            <person name="Wang D."/>
            <person name="Huang X."/>
            <person name="Wang R."/>
            <person name="Lv J."/>
            <person name="Li Y."/>
            <person name="Zhang Z."/>
            <person name="Liu B."/>
            <person name="Lu W."/>
            <person name="Hui Y."/>
            <person name="Liang J."/>
            <person name="Zhou Z."/>
            <person name="Hou R."/>
            <person name="Li X."/>
            <person name="Liu Y."/>
            <person name="Li H."/>
            <person name="Ning X."/>
            <person name="Lin Y."/>
            <person name="Zhao L."/>
            <person name="Xing Q."/>
            <person name="Dou J."/>
            <person name="Li Y."/>
            <person name="Mao J."/>
            <person name="Guo H."/>
            <person name="Dou H."/>
            <person name="Li T."/>
            <person name="Mu C."/>
            <person name="Jiang W."/>
            <person name="Fu Q."/>
            <person name="Fu X."/>
            <person name="Miao Y."/>
            <person name="Liu J."/>
            <person name="Yu Q."/>
            <person name="Li R."/>
            <person name="Liao H."/>
            <person name="Li X."/>
            <person name="Kong Y."/>
            <person name="Jiang Z."/>
            <person name="Chourrout D."/>
            <person name="Li R."/>
            <person name="Bao Z."/>
        </authorList>
    </citation>
    <scope>NUCLEOTIDE SEQUENCE [LARGE SCALE GENOMIC DNA]</scope>
    <source>
        <strain evidence="1 2">PY_sf001</strain>
    </source>
</reference>
<comment type="caution">
    <text evidence="1">The sequence shown here is derived from an EMBL/GenBank/DDBJ whole genome shotgun (WGS) entry which is preliminary data.</text>
</comment>
<gene>
    <name evidence="1" type="ORF">KP79_PYT18568</name>
</gene>
<keyword evidence="2" id="KW-1185">Reference proteome</keyword>
<evidence type="ECO:0000313" key="1">
    <source>
        <dbReference type="EMBL" id="OWF52400.1"/>
    </source>
</evidence>
<name>A0A210QUI1_MIZYE</name>
<dbReference type="InterPro" id="IPR004991">
    <property type="entry name" value="Aerolysin-like"/>
</dbReference>
<protein>
    <submittedName>
        <fullName evidence="1">Uncharacterized protein</fullName>
    </submittedName>
</protein>